<keyword evidence="2" id="KW-0732">Signal</keyword>
<evidence type="ECO:0000313" key="4">
    <source>
        <dbReference type="Proteomes" id="UP000673975"/>
    </source>
</evidence>
<proteinExistence type="predicted"/>
<sequence length="181" mass="20255">MIPLFIRTAFLVLLLATLAAIPAKAQEQAPYARFSPDIVRLAPPGVLADTVNVWGAVSQRGRFMVPRGTSVSEILSYTGGPDISSGRRSRGGTNVLGYFTTPQVDVYLNRKDENENGEYVERWTYRLSEPFPPDMRNYPLRNGEYVTVYIRERPTTLQYILFGVSTLGSLAGGYFLLERIL</sequence>
<evidence type="ECO:0000313" key="3">
    <source>
        <dbReference type="EMBL" id="MBP3193846.1"/>
    </source>
</evidence>
<organism evidence="3 4">
    <name type="scientific">Natronogracilivirga saccharolytica</name>
    <dbReference type="NCBI Taxonomy" id="2812953"/>
    <lineage>
        <taxon>Bacteria</taxon>
        <taxon>Pseudomonadati</taxon>
        <taxon>Balneolota</taxon>
        <taxon>Balneolia</taxon>
        <taxon>Balneolales</taxon>
        <taxon>Cyclonatronaceae</taxon>
        <taxon>Natronogracilivirga</taxon>
    </lineage>
</organism>
<comment type="caution">
    <text evidence="3">The sequence shown here is derived from an EMBL/GenBank/DDBJ whole genome shotgun (WGS) entry which is preliminary data.</text>
</comment>
<keyword evidence="1" id="KW-1133">Transmembrane helix</keyword>
<keyword evidence="1" id="KW-0472">Membrane</keyword>
<keyword evidence="4" id="KW-1185">Reference proteome</keyword>
<accession>A0A8J7UWM9</accession>
<dbReference type="EMBL" id="JAFIDN010000015">
    <property type="protein sequence ID" value="MBP3193846.1"/>
    <property type="molecule type" value="Genomic_DNA"/>
</dbReference>
<protein>
    <recommendedName>
        <fullName evidence="5">Soluble ligand binding domain-containing protein</fullName>
    </recommendedName>
</protein>
<feature type="signal peptide" evidence="2">
    <location>
        <begin position="1"/>
        <end position="25"/>
    </location>
</feature>
<dbReference type="AlphaFoldDB" id="A0A8J7UWM9"/>
<gene>
    <name evidence="3" type="ORF">NATSA_14305</name>
</gene>
<feature type="transmembrane region" description="Helical" evidence="1">
    <location>
        <begin position="157"/>
        <end position="177"/>
    </location>
</feature>
<reference evidence="3" key="1">
    <citation type="submission" date="2021-02" db="EMBL/GenBank/DDBJ databases">
        <title>Natronogracilivirga saccharolytica gen. nov. sp. nov. a new anaerobic, haloalkiliphilic carbohydrate-fermenting bacterium from soda lake and proposing of Cyclonatronumiaceae fam. nov. in the phylum Balneolaeota.</title>
        <authorList>
            <person name="Zhilina T.N."/>
            <person name="Sorokin D.Y."/>
            <person name="Zavarzina D.G."/>
            <person name="Toshchakov S.V."/>
            <person name="Kublanov I.V."/>
        </authorList>
    </citation>
    <scope>NUCLEOTIDE SEQUENCE</scope>
    <source>
        <strain evidence="3">Z-1702</strain>
    </source>
</reference>
<evidence type="ECO:0000256" key="2">
    <source>
        <dbReference type="SAM" id="SignalP"/>
    </source>
</evidence>
<evidence type="ECO:0008006" key="5">
    <source>
        <dbReference type="Google" id="ProtNLM"/>
    </source>
</evidence>
<dbReference type="Proteomes" id="UP000673975">
    <property type="component" value="Unassembled WGS sequence"/>
</dbReference>
<name>A0A8J7UWM9_9BACT</name>
<feature type="chain" id="PRO_5035183738" description="Soluble ligand binding domain-containing protein" evidence="2">
    <location>
        <begin position="26"/>
        <end position="181"/>
    </location>
</feature>
<keyword evidence="1" id="KW-0812">Transmembrane</keyword>
<evidence type="ECO:0000256" key="1">
    <source>
        <dbReference type="SAM" id="Phobius"/>
    </source>
</evidence>